<dbReference type="AlphaFoldDB" id="W4IJQ1"/>
<evidence type="ECO:0008006" key="5">
    <source>
        <dbReference type="Google" id="ProtNLM"/>
    </source>
</evidence>
<keyword evidence="1" id="KW-1133">Transmembrane helix</keyword>
<organism evidence="3 4">
    <name type="scientific">Plasmodium falciparum NF135/5.C10</name>
    <dbReference type="NCBI Taxonomy" id="1036726"/>
    <lineage>
        <taxon>Eukaryota</taxon>
        <taxon>Sar</taxon>
        <taxon>Alveolata</taxon>
        <taxon>Apicomplexa</taxon>
        <taxon>Aconoidasida</taxon>
        <taxon>Haemosporida</taxon>
        <taxon>Plasmodiidae</taxon>
        <taxon>Plasmodium</taxon>
        <taxon>Plasmodium (Laverania)</taxon>
    </lineage>
</organism>
<dbReference type="NCBIfam" id="TIGR01477">
    <property type="entry name" value="RIFIN"/>
    <property type="match status" value="1"/>
</dbReference>
<dbReference type="OrthoDB" id="10421290at2759"/>
<evidence type="ECO:0000256" key="1">
    <source>
        <dbReference type="SAM" id="Phobius"/>
    </source>
</evidence>
<feature type="chain" id="PRO_5004842929" description="Surface antigen" evidence="2">
    <location>
        <begin position="23"/>
        <end position="318"/>
    </location>
</feature>
<protein>
    <recommendedName>
        <fullName evidence="5">Surface antigen</fullName>
    </recommendedName>
</protein>
<gene>
    <name evidence="3" type="ORF">PFNF135_01542</name>
</gene>
<dbReference type="Pfam" id="PF02009">
    <property type="entry name" value="RIFIN"/>
    <property type="match status" value="1"/>
</dbReference>
<reference evidence="3 4" key="1">
    <citation type="submission" date="2013-02" db="EMBL/GenBank/DDBJ databases">
        <title>The Genome Annotation of Plasmodium falciparum NF135/5.C10.</title>
        <authorList>
            <consortium name="The Broad Institute Genome Sequencing Platform"/>
            <consortium name="The Broad Institute Genome Sequencing Center for Infectious Disease"/>
            <person name="Neafsey D."/>
            <person name="Hoffman S."/>
            <person name="Volkman S."/>
            <person name="Rosenthal P."/>
            <person name="Walker B."/>
            <person name="Young S.K."/>
            <person name="Zeng Q."/>
            <person name="Gargeya S."/>
            <person name="Fitzgerald M."/>
            <person name="Haas B."/>
            <person name="Abouelleil A."/>
            <person name="Allen A.W."/>
            <person name="Alvarado L."/>
            <person name="Arachchi H.M."/>
            <person name="Berlin A.M."/>
            <person name="Chapman S.B."/>
            <person name="Gainer-Dewar J."/>
            <person name="Goldberg J."/>
            <person name="Griggs A."/>
            <person name="Gujja S."/>
            <person name="Hansen M."/>
            <person name="Howarth C."/>
            <person name="Imamovic A."/>
            <person name="Ireland A."/>
            <person name="Larimer J."/>
            <person name="McCowan C."/>
            <person name="Murphy C."/>
            <person name="Pearson M."/>
            <person name="Poon T.W."/>
            <person name="Priest M."/>
            <person name="Roberts A."/>
            <person name="Saif S."/>
            <person name="Shea T."/>
            <person name="Sisk P."/>
            <person name="Sykes S."/>
            <person name="Wortman J."/>
            <person name="Nusbaum C."/>
            <person name="Birren B."/>
        </authorList>
    </citation>
    <scope>NUCLEOTIDE SEQUENCE [LARGE SCALE GENOMIC DNA]</scope>
    <source>
        <strain evidence="3 4">NF135/5.C10</strain>
    </source>
</reference>
<name>W4IJQ1_PLAFA</name>
<accession>W4IJQ1</accession>
<dbReference type="PROSITE" id="PS51257">
    <property type="entry name" value="PROKAR_LIPOPROTEIN"/>
    <property type="match status" value="1"/>
</dbReference>
<feature type="transmembrane region" description="Helical" evidence="1">
    <location>
        <begin position="274"/>
        <end position="292"/>
    </location>
</feature>
<proteinExistence type="predicted"/>
<evidence type="ECO:0000313" key="3">
    <source>
        <dbReference type="EMBL" id="ETW43943.1"/>
    </source>
</evidence>
<keyword evidence="1" id="KW-0812">Transmembrane</keyword>
<evidence type="ECO:0000256" key="2">
    <source>
        <dbReference type="SAM" id="SignalP"/>
    </source>
</evidence>
<dbReference type="InterPro" id="IPR006373">
    <property type="entry name" value="VSA_Rifin"/>
</dbReference>
<keyword evidence="2" id="KW-0732">Signal</keyword>
<reference evidence="3 4" key="2">
    <citation type="submission" date="2013-02" db="EMBL/GenBank/DDBJ databases">
        <title>The Genome Sequence of Plasmodium falciparum NF135/5.C10.</title>
        <authorList>
            <consortium name="The Broad Institute Genome Sequencing Platform"/>
            <consortium name="The Broad Institute Genome Sequencing Center for Infectious Disease"/>
            <person name="Neafsey D."/>
            <person name="Cheeseman I."/>
            <person name="Volkman S."/>
            <person name="Adams J."/>
            <person name="Walker B."/>
            <person name="Young S.K."/>
            <person name="Zeng Q."/>
            <person name="Gargeya S."/>
            <person name="Fitzgerald M."/>
            <person name="Haas B."/>
            <person name="Abouelleil A."/>
            <person name="Alvarado L."/>
            <person name="Arachchi H.M."/>
            <person name="Berlin A.M."/>
            <person name="Chapman S.B."/>
            <person name="Dewar J."/>
            <person name="Goldberg J."/>
            <person name="Griggs A."/>
            <person name="Gujja S."/>
            <person name="Hansen M."/>
            <person name="Howarth C."/>
            <person name="Imamovic A."/>
            <person name="Larimer J."/>
            <person name="McCowan C."/>
            <person name="Murphy C."/>
            <person name="Neiman D."/>
            <person name="Pearson M."/>
            <person name="Priest M."/>
            <person name="Roberts A."/>
            <person name="Saif S."/>
            <person name="Shea T."/>
            <person name="Sisk P."/>
            <person name="Sykes S."/>
            <person name="Wortman J."/>
            <person name="Nusbaum C."/>
            <person name="Birren B."/>
        </authorList>
    </citation>
    <scope>NUCLEOTIDE SEQUENCE [LARGE SCALE GENOMIC DNA]</scope>
    <source>
        <strain evidence="3 4">NF135/5.C10</strain>
    </source>
</reference>
<dbReference type="Proteomes" id="UP000019114">
    <property type="component" value="Unassembled WGS sequence"/>
</dbReference>
<evidence type="ECO:0000313" key="4">
    <source>
        <dbReference type="Proteomes" id="UP000019114"/>
    </source>
</evidence>
<sequence length="318" mass="35959">MKVHYTNILLYTVNLSILLISCHINIQKNPYINTLHTLNTTKIPTNRLLCECDLYTSIYDNDPEMKAVMQQFDRQTSQRFEEYNERMQEKRQTCKEQCEKDIQKIILKDKIEKELTEKLETLQTNIKTEDIPTCVCEKSVADKVEKTCLKCGGLLGGGVEPTVGFLGTVVVNQLTKATTVSSIAAAKQVCIKAVVDKLINMLHFSDFTRDIWLTLINSKNYNTVSGLAADAKNAKVAVGTTCLRNTSRLKPACDAIFNKSKVWFGSITTASTNYYTAIVASIVVIIFIVVVMKKENEEKTPKYKIIEINDVVLFRYNI</sequence>
<keyword evidence="1" id="KW-0472">Membrane</keyword>
<dbReference type="EMBL" id="KI926032">
    <property type="protein sequence ID" value="ETW43943.1"/>
    <property type="molecule type" value="Genomic_DNA"/>
</dbReference>
<feature type="signal peptide" evidence="2">
    <location>
        <begin position="1"/>
        <end position="22"/>
    </location>
</feature>